<organism evidence="1 2">
    <name type="scientific">Streptomyces flaveus</name>
    <dbReference type="NCBI Taxonomy" id="66370"/>
    <lineage>
        <taxon>Bacteria</taxon>
        <taxon>Bacillati</taxon>
        <taxon>Actinomycetota</taxon>
        <taxon>Actinomycetes</taxon>
        <taxon>Kitasatosporales</taxon>
        <taxon>Streptomycetaceae</taxon>
        <taxon>Streptomyces</taxon>
        <taxon>Streptomyces aurantiacus group</taxon>
    </lineage>
</organism>
<name>A0A917RRJ0_9ACTN</name>
<sequence>MGIGTVGLAAVCAVVARGLVMSTVTGRALQTDHAVRVGVLFAFEEERGAGRDQLGERFVVTDFAYGCVVQACGGMDEGV</sequence>
<protein>
    <submittedName>
        <fullName evidence="1">Uncharacterized protein</fullName>
    </submittedName>
</protein>
<evidence type="ECO:0000313" key="1">
    <source>
        <dbReference type="EMBL" id="GGL18746.1"/>
    </source>
</evidence>
<evidence type="ECO:0000313" key="2">
    <source>
        <dbReference type="Proteomes" id="UP000637788"/>
    </source>
</evidence>
<dbReference type="RefSeq" id="WP_189327886.1">
    <property type="nucleotide sequence ID" value="NZ_BMPQ01000072.1"/>
</dbReference>
<reference evidence="1" key="2">
    <citation type="submission" date="2020-09" db="EMBL/GenBank/DDBJ databases">
        <authorList>
            <person name="Sun Q."/>
            <person name="Ohkuma M."/>
        </authorList>
    </citation>
    <scope>NUCLEOTIDE SEQUENCE</scope>
    <source>
        <strain evidence="1">JCM 3035</strain>
    </source>
</reference>
<gene>
    <name evidence="1" type="ORF">GCM10010094_94830</name>
</gene>
<keyword evidence="2" id="KW-1185">Reference proteome</keyword>
<proteinExistence type="predicted"/>
<dbReference type="Proteomes" id="UP000637788">
    <property type="component" value="Unassembled WGS sequence"/>
</dbReference>
<dbReference type="EMBL" id="BMPQ01000072">
    <property type="protein sequence ID" value="GGL18746.1"/>
    <property type="molecule type" value="Genomic_DNA"/>
</dbReference>
<reference evidence="1" key="1">
    <citation type="journal article" date="2014" name="Int. J. Syst. Evol. Microbiol.">
        <title>Complete genome sequence of Corynebacterium casei LMG S-19264T (=DSM 44701T), isolated from a smear-ripened cheese.</title>
        <authorList>
            <consortium name="US DOE Joint Genome Institute (JGI-PGF)"/>
            <person name="Walter F."/>
            <person name="Albersmeier A."/>
            <person name="Kalinowski J."/>
            <person name="Ruckert C."/>
        </authorList>
    </citation>
    <scope>NUCLEOTIDE SEQUENCE</scope>
    <source>
        <strain evidence="1">JCM 3035</strain>
    </source>
</reference>
<dbReference type="AlphaFoldDB" id="A0A917RRJ0"/>
<comment type="caution">
    <text evidence="1">The sequence shown here is derived from an EMBL/GenBank/DDBJ whole genome shotgun (WGS) entry which is preliminary data.</text>
</comment>
<accession>A0A917RRJ0</accession>